<evidence type="ECO:0000256" key="5">
    <source>
        <dbReference type="ARBA" id="ARBA00022483"/>
    </source>
</evidence>
<sequence>MPQPLVTGISPKEGYPGTKVTIRGDFLGKDESDLVAVLICGVDCTLRAKWDKENRITTYTGFCKGKGDIVIITNSGGRGTSSVGFQGLVRKSVGPYEEISTWVDEDPKILLTGLKRTTVSELSHDNPLNISLEESGKYSSDFLDQEFPNSSIDMSKENFSALRFLLENYQNSKFDSLKSGLEYMKRNIGSKTMNSTDHLLKTNISSFMDAIKIMKDIHWLSSNDKKNEFTRVFEARLK</sequence>
<keyword evidence="6 7" id="KW-0653">Protein transport</keyword>
<dbReference type="GO" id="GO:0006887">
    <property type="term" value="P:exocytosis"/>
    <property type="evidence" value="ECO:0007669"/>
    <property type="project" value="UniProtKB-KW"/>
</dbReference>
<evidence type="ECO:0000256" key="3">
    <source>
        <dbReference type="ARBA" id="ARBA00017526"/>
    </source>
</evidence>
<organism evidence="10 11">
    <name type="scientific">Brachionus plicatilis</name>
    <name type="common">Marine rotifer</name>
    <name type="synonym">Brachionus muelleri</name>
    <dbReference type="NCBI Taxonomy" id="10195"/>
    <lineage>
        <taxon>Eukaryota</taxon>
        <taxon>Metazoa</taxon>
        <taxon>Spiralia</taxon>
        <taxon>Gnathifera</taxon>
        <taxon>Rotifera</taxon>
        <taxon>Eurotatoria</taxon>
        <taxon>Monogononta</taxon>
        <taxon>Pseudotrocha</taxon>
        <taxon>Ploima</taxon>
        <taxon>Brachionidae</taxon>
        <taxon>Brachionus</taxon>
    </lineage>
</organism>
<dbReference type="Pfam" id="PF01833">
    <property type="entry name" value="TIG"/>
    <property type="match status" value="1"/>
</dbReference>
<evidence type="ECO:0000256" key="1">
    <source>
        <dbReference type="ARBA" id="ARBA00002660"/>
    </source>
</evidence>
<keyword evidence="4 7" id="KW-0813">Transport</keyword>
<comment type="similarity">
    <text evidence="2 7">Belongs to the SEC5 family.</text>
</comment>
<dbReference type="Gene3D" id="2.60.40.10">
    <property type="entry name" value="Immunoglobulins"/>
    <property type="match status" value="1"/>
</dbReference>
<reference evidence="10 11" key="1">
    <citation type="journal article" date="2018" name="Sci. Rep.">
        <title>Genomic signatures of local adaptation to the degree of environmental predictability in rotifers.</title>
        <authorList>
            <person name="Franch-Gras L."/>
            <person name="Hahn C."/>
            <person name="Garcia-Roger E.M."/>
            <person name="Carmona M.J."/>
            <person name="Serra M."/>
            <person name="Gomez A."/>
        </authorList>
    </citation>
    <scope>NUCLEOTIDE SEQUENCE [LARGE SCALE GENOMIC DNA]</scope>
    <source>
        <strain evidence="10">HYR1</strain>
    </source>
</reference>
<evidence type="ECO:0000256" key="6">
    <source>
        <dbReference type="ARBA" id="ARBA00022927"/>
    </source>
</evidence>
<evidence type="ECO:0000256" key="4">
    <source>
        <dbReference type="ARBA" id="ARBA00022448"/>
    </source>
</evidence>
<dbReference type="AlphaFoldDB" id="A0A3M7SDC8"/>
<dbReference type="Pfam" id="PF15469">
    <property type="entry name" value="Sec5"/>
    <property type="match status" value="1"/>
</dbReference>
<comment type="caution">
    <text evidence="10">The sequence shown here is derived from an EMBL/GenBank/DDBJ whole genome shotgun (WGS) entry which is preliminary data.</text>
</comment>
<dbReference type="CDD" id="cd00603">
    <property type="entry name" value="IPT_PCSR"/>
    <property type="match status" value="1"/>
</dbReference>
<dbReference type="InterPro" id="IPR029175">
    <property type="entry name" value="EXOC2/Sec5"/>
</dbReference>
<dbReference type="InterPro" id="IPR013783">
    <property type="entry name" value="Ig-like_fold"/>
</dbReference>
<feature type="domain" description="Exocyst complex component EXOC2/Sec5 N-terminal" evidence="9">
    <location>
        <begin position="126"/>
        <end position="226"/>
    </location>
</feature>
<evidence type="ECO:0000313" key="10">
    <source>
        <dbReference type="EMBL" id="RNA33823.1"/>
    </source>
</evidence>
<evidence type="ECO:0000313" key="11">
    <source>
        <dbReference type="Proteomes" id="UP000276133"/>
    </source>
</evidence>
<keyword evidence="11" id="KW-1185">Reference proteome</keyword>
<dbReference type="FunFam" id="2.60.40.10:FF:000196">
    <property type="entry name" value="Exocyst complex component 2"/>
    <property type="match status" value="1"/>
</dbReference>
<dbReference type="SUPFAM" id="SSF81296">
    <property type="entry name" value="E set domains"/>
    <property type="match status" value="1"/>
</dbReference>
<dbReference type="OrthoDB" id="26242at2759"/>
<dbReference type="STRING" id="10195.A0A3M7SDC8"/>
<evidence type="ECO:0000259" key="8">
    <source>
        <dbReference type="Pfam" id="PF01833"/>
    </source>
</evidence>
<comment type="subunit">
    <text evidence="7">Component of the exocyst complex.</text>
</comment>
<dbReference type="PANTHER" id="PTHR13043">
    <property type="entry name" value="EXOCYST COMPLEX COMPONENT SEC5"/>
    <property type="match status" value="1"/>
</dbReference>
<dbReference type="Proteomes" id="UP000276133">
    <property type="component" value="Unassembled WGS sequence"/>
</dbReference>
<evidence type="ECO:0000256" key="7">
    <source>
        <dbReference type="RuleBase" id="RU365069"/>
    </source>
</evidence>
<gene>
    <name evidence="10" type="ORF">BpHYR1_026366</name>
</gene>
<dbReference type="InterPro" id="IPR014756">
    <property type="entry name" value="Ig_E-set"/>
</dbReference>
<feature type="domain" description="IPT/TIG" evidence="8">
    <location>
        <begin position="4"/>
        <end position="85"/>
    </location>
</feature>
<name>A0A3M7SDC8_BRAPC</name>
<protein>
    <recommendedName>
        <fullName evidence="3 7">Exocyst complex component 2</fullName>
    </recommendedName>
</protein>
<feature type="non-terminal residue" evidence="10">
    <location>
        <position position="238"/>
    </location>
</feature>
<comment type="function">
    <text evidence="1 7">Component of the exocyst complex involved in the docking of exocytic vesicles with fusion sites on the plasma membrane.</text>
</comment>
<dbReference type="InterPro" id="IPR002909">
    <property type="entry name" value="IPT_dom"/>
</dbReference>
<dbReference type="PANTHER" id="PTHR13043:SF1">
    <property type="entry name" value="EXOCYST COMPLEX COMPONENT 2"/>
    <property type="match status" value="1"/>
</dbReference>
<accession>A0A3M7SDC8</accession>
<dbReference type="GO" id="GO:0000145">
    <property type="term" value="C:exocyst"/>
    <property type="evidence" value="ECO:0007669"/>
    <property type="project" value="UniProtKB-UniRule"/>
</dbReference>
<dbReference type="EMBL" id="REGN01001574">
    <property type="protein sequence ID" value="RNA33823.1"/>
    <property type="molecule type" value="Genomic_DNA"/>
</dbReference>
<evidence type="ECO:0000259" key="9">
    <source>
        <dbReference type="Pfam" id="PF15469"/>
    </source>
</evidence>
<dbReference type="GO" id="GO:0006893">
    <property type="term" value="P:Golgi to plasma membrane transport"/>
    <property type="evidence" value="ECO:0007669"/>
    <property type="project" value="UniProtKB-UniRule"/>
</dbReference>
<dbReference type="GO" id="GO:0015031">
    <property type="term" value="P:protein transport"/>
    <property type="evidence" value="ECO:0007669"/>
    <property type="project" value="UniProtKB-KW"/>
</dbReference>
<proteinExistence type="inferred from homology"/>
<dbReference type="InterPro" id="IPR039481">
    <property type="entry name" value="EXOC2/Sec5_N_dom"/>
</dbReference>
<keyword evidence="5 7" id="KW-0268">Exocytosis</keyword>
<evidence type="ECO:0000256" key="2">
    <source>
        <dbReference type="ARBA" id="ARBA00010578"/>
    </source>
</evidence>